<gene>
    <name evidence="1" type="ORF">JYB87_02520</name>
</gene>
<name>A0ABX7QRP5_9GAMM</name>
<reference evidence="1 2" key="1">
    <citation type="submission" date="2021-03" db="EMBL/GenBank/DDBJ databases">
        <title>Novel species identification of genus Shewanella.</title>
        <authorList>
            <person name="Liu G."/>
            <person name="Zhang Q."/>
        </authorList>
    </citation>
    <scope>NUCLEOTIDE SEQUENCE [LARGE SCALE GENOMIC DNA]</scope>
    <source>
        <strain evidence="1 2">FJAT-51800</strain>
    </source>
</reference>
<organism evidence="1 2">
    <name type="scientific">Shewanella avicenniae</name>
    <dbReference type="NCBI Taxonomy" id="2814294"/>
    <lineage>
        <taxon>Bacteria</taxon>
        <taxon>Pseudomonadati</taxon>
        <taxon>Pseudomonadota</taxon>
        <taxon>Gammaproteobacteria</taxon>
        <taxon>Alteromonadales</taxon>
        <taxon>Shewanellaceae</taxon>
        <taxon>Shewanella</taxon>
    </lineage>
</organism>
<accession>A0ABX7QRP5</accession>
<dbReference type="RefSeq" id="WP_207355344.1">
    <property type="nucleotide sequence ID" value="NZ_CP071503.1"/>
</dbReference>
<protein>
    <submittedName>
        <fullName evidence="1">Uncharacterized protein</fullName>
    </submittedName>
</protein>
<evidence type="ECO:0000313" key="1">
    <source>
        <dbReference type="EMBL" id="QSX34139.1"/>
    </source>
</evidence>
<dbReference type="Proteomes" id="UP000662770">
    <property type="component" value="Chromosome"/>
</dbReference>
<evidence type="ECO:0000313" key="2">
    <source>
        <dbReference type="Proteomes" id="UP000662770"/>
    </source>
</evidence>
<dbReference type="EMBL" id="CP071503">
    <property type="protein sequence ID" value="QSX34139.1"/>
    <property type="molecule type" value="Genomic_DNA"/>
</dbReference>
<sequence>MSFSKVEYFIANLLSHSFLTPALQPFFVCCEKVIGTLWLQGWCKFSSVKWNMERVHHGKAVGKVRAVE</sequence>
<proteinExistence type="predicted"/>
<keyword evidence="2" id="KW-1185">Reference proteome</keyword>